<gene>
    <name evidence="2" type="ORF">CFT61_11625</name>
    <name evidence="1" type="ORF">NNC64_06040</name>
</gene>
<dbReference type="Proteomes" id="UP001205531">
    <property type="component" value="Unassembled WGS sequence"/>
</dbReference>
<dbReference type="AlphaFoldDB" id="A0AA91TI60"/>
<dbReference type="RefSeq" id="WP_089544585.1">
    <property type="nucleotide sequence ID" value="NZ_DAWCZU010000004.1"/>
</dbReference>
<reference evidence="2 3" key="1">
    <citation type="submission" date="2017-07" db="EMBL/GenBank/DDBJ databases">
        <title>Draft genome sequence of Prevotella copri isolated from the gut of healthy adult Indian.</title>
        <authorList>
            <person name="Das B."/>
            <person name="Bag S."/>
            <person name="Ghosh T.S."/>
        </authorList>
    </citation>
    <scope>NUCLEOTIDE SEQUENCE [LARGE SCALE GENOMIC DNA]</scope>
    <source>
        <strain evidence="2 3">Indica</strain>
    </source>
</reference>
<organism evidence="2 3">
    <name type="scientific">Segatella copri</name>
    <dbReference type="NCBI Taxonomy" id="165179"/>
    <lineage>
        <taxon>Bacteria</taxon>
        <taxon>Pseudomonadati</taxon>
        <taxon>Bacteroidota</taxon>
        <taxon>Bacteroidia</taxon>
        <taxon>Bacteroidales</taxon>
        <taxon>Prevotellaceae</taxon>
        <taxon>Segatella</taxon>
    </lineage>
</organism>
<evidence type="ECO:0000313" key="2">
    <source>
        <dbReference type="EMBL" id="OXL43340.1"/>
    </source>
</evidence>
<evidence type="ECO:0000313" key="1">
    <source>
        <dbReference type="EMBL" id="MCP9564130.1"/>
    </source>
</evidence>
<dbReference type="EMBL" id="JANDWZ010000009">
    <property type="protein sequence ID" value="MCP9564130.1"/>
    <property type="molecule type" value="Genomic_DNA"/>
</dbReference>
<name>A0AA91TI60_9BACT</name>
<reference evidence="1" key="2">
    <citation type="submission" date="2022-07" db="EMBL/GenBank/DDBJ databases">
        <title>Prevotella copri.</title>
        <authorList>
            <person name="Yang C."/>
        </authorList>
    </citation>
    <scope>NUCLEOTIDE SEQUENCE</scope>
    <source>
        <strain evidence="1">HF2107</strain>
    </source>
</reference>
<sequence>MDLRSYTKQELALLYFPDSDPDVARSHLMRWIVRCTQLYEQLLKSGYTKNSKEFNPLQVSYIFFHLGEP</sequence>
<accession>A0AA91TI60</accession>
<dbReference type="Pfam" id="PF14053">
    <property type="entry name" value="DUF4248"/>
    <property type="match status" value="1"/>
</dbReference>
<dbReference type="Proteomes" id="UP000215155">
    <property type="component" value="Unassembled WGS sequence"/>
</dbReference>
<evidence type="ECO:0000313" key="3">
    <source>
        <dbReference type="Proteomes" id="UP000215155"/>
    </source>
</evidence>
<proteinExistence type="predicted"/>
<dbReference type="InterPro" id="IPR025342">
    <property type="entry name" value="DUF4248"/>
</dbReference>
<protein>
    <submittedName>
        <fullName evidence="1">DUF4248 domain-containing protein</fullName>
    </submittedName>
</protein>
<dbReference type="EMBL" id="NMPZ01000019">
    <property type="protein sequence ID" value="OXL43340.1"/>
    <property type="molecule type" value="Genomic_DNA"/>
</dbReference>
<comment type="caution">
    <text evidence="2">The sequence shown here is derived from an EMBL/GenBank/DDBJ whole genome shotgun (WGS) entry which is preliminary data.</text>
</comment>